<keyword evidence="7" id="KW-0378">Hydrolase</keyword>
<dbReference type="PROSITE" id="PS00134">
    <property type="entry name" value="TRYPSIN_HIS"/>
    <property type="match status" value="1"/>
</dbReference>
<name>A0A1S5QN64_TITSE</name>
<keyword evidence="3" id="KW-1015">Disulfide bond</keyword>
<dbReference type="InterPro" id="IPR043504">
    <property type="entry name" value="Peptidase_S1_PA_chymotrypsin"/>
</dbReference>
<sequence length="618" mass="68613">MKTSTVVLLVSVLWTARVSSQAADERPTQKTPIISGSNETEEETSSPAGNQTEGRSFDLDLFRDKGGHRRGRILNRNKVKVSGFIPLVTLEDEPQESVLDYPVYPPQKSALPPIVQAHQGSGPSRVQTNFDRPAYPEITDEQSPGAIYQEKVQNSHRPVYPRLDGRPVHKEPKFVESAHRPHLSQHLPSDRECVCVPFYLCKNGILEDFGRNKEPVDERSAPVAPVYFDQRNHSANSEETASERIVNHKANLSQYQTDLVDYASDVMARFVGLGDRECGYLRVCCHIPPVISPVGSLPPLRPHPVHQVIPEIHQPLPPIVRPPLFPNPNIGLPKPKPVYPGEIGVRPGHFHKSCGVRNAVGIHGRVQNLQYYDDSAEFGEYPWHAAILKKTGPAESLYVCGATLVHPQWVVTAAHCLKKQGPDDVVVRLGEWDVHRGDEFYPYKEKYVSNIIVHPHYFPGNFANDIALLKLDSPLDPKLPHITPACLPEPQELFVGQRCWVTGWGKSAFGHKGEYQSVLKEVDVPVLSHKDCQHRLQQTRLGPYYRLHPSFVCAGGEPGKDACTGDGGSPMVCQVGGIWKVVGLVSWGIGCGIPGIPGVYVNTAFFRPWIDSVIHKLS</sequence>
<dbReference type="InterPro" id="IPR001254">
    <property type="entry name" value="Trypsin_dom"/>
</dbReference>
<keyword evidence="5" id="KW-0732">Signal</keyword>
<dbReference type="InterPro" id="IPR009003">
    <property type="entry name" value="Peptidase_S1_PA"/>
</dbReference>
<comment type="subcellular location">
    <subcellularLocation>
        <location evidence="1">Secreted</location>
    </subcellularLocation>
</comment>
<dbReference type="FunFam" id="2.40.10.10:FF:000038">
    <property type="entry name" value="Serine protease"/>
    <property type="match status" value="1"/>
</dbReference>
<dbReference type="Gene3D" id="2.40.10.10">
    <property type="entry name" value="Trypsin-like serine proteases"/>
    <property type="match status" value="1"/>
</dbReference>
<evidence type="ECO:0000259" key="6">
    <source>
        <dbReference type="PROSITE" id="PS50240"/>
    </source>
</evidence>
<proteinExistence type="evidence at transcript level"/>
<dbReference type="PANTHER" id="PTHR24258">
    <property type="entry name" value="SERINE PROTEASE-RELATED"/>
    <property type="match status" value="1"/>
</dbReference>
<protein>
    <submittedName>
        <fullName evidence="7">Serine protease 5</fullName>
    </submittedName>
</protein>
<keyword evidence="2" id="KW-0964">Secreted</keyword>
<evidence type="ECO:0000256" key="3">
    <source>
        <dbReference type="ARBA" id="ARBA00023157"/>
    </source>
</evidence>
<keyword evidence="7" id="KW-0645">Protease</keyword>
<dbReference type="SUPFAM" id="SSF50494">
    <property type="entry name" value="Trypsin-like serine proteases"/>
    <property type="match status" value="1"/>
</dbReference>
<dbReference type="PANTHER" id="PTHR24258:SF129">
    <property type="entry name" value="LP15124P-RELATED"/>
    <property type="match status" value="1"/>
</dbReference>
<dbReference type="Pfam" id="PF00089">
    <property type="entry name" value="Trypsin"/>
    <property type="match status" value="1"/>
</dbReference>
<organism evidence="7">
    <name type="scientific">Tityus serrulatus</name>
    <name type="common">Brazilian yellow scorpion</name>
    <dbReference type="NCBI Taxonomy" id="6887"/>
    <lineage>
        <taxon>Eukaryota</taxon>
        <taxon>Metazoa</taxon>
        <taxon>Ecdysozoa</taxon>
        <taxon>Arthropoda</taxon>
        <taxon>Chelicerata</taxon>
        <taxon>Arachnida</taxon>
        <taxon>Scorpiones</taxon>
        <taxon>Buthida</taxon>
        <taxon>Buthoidea</taxon>
        <taxon>Buthidae</taxon>
        <taxon>Tityus</taxon>
    </lineage>
</organism>
<dbReference type="GO" id="GO:0006508">
    <property type="term" value="P:proteolysis"/>
    <property type="evidence" value="ECO:0007669"/>
    <property type="project" value="UniProtKB-KW"/>
</dbReference>
<dbReference type="GO" id="GO:0004252">
    <property type="term" value="F:serine-type endopeptidase activity"/>
    <property type="evidence" value="ECO:0007669"/>
    <property type="project" value="InterPro"/>
</dbReference>
<accession>A0A1S5QN64</accession>
<feature type="signal peptide" evidence="5">
    <location>
        <begin position="1"/>
        <end position="20"/>
    </location>
</feature>
<dbReference type="InterPro" id="IPR018114">
    <property type="entry name" value="TRYPSIN_HIS"/>
</dbReference>
<feature type="region of interest" description="Disordered" evidence="4">
    <location>
        <begin position="20"/>
        <end position="63"/>
    </location>
</feature>
<evidence type="ECO:0000313" key="7">
    <source>
        <dbReference type="EMBL" id="AMO02567.1"/>
    </source>
</evidence>
<evidence type="ECO:0000256" key="2">
    <source>
        <dbReference type="ARBA" id="ARBA00022525"/>
    </source>
</evidence>
<dbReference type="EMBL" id="KR068550">
    <property type="protein sequence ID" value="AMO02567.1"/>
    <property type="molecule type" value="mRNA"/>
</dbReference>
<feature type="domain" description="Peptidase S1" evidence="6">
    <location>
        <begin position="362"/>
        <end position="615"/>
    </location>
</feature>
<evidence type="ECO:0000256" key="4">
    <source>
        <dbReference type="SAM" id="MobiDB-lite"/>
    </source>
</evidence>
<dbReference type="PROSITE" id="PS50240">
    <property type="entry name" value="TRYPSIN_DOM"/>
    <property type="match status" value="1"/>
</dbReference>
<feature type="chain" id="PRO_5012729546" evidence="5">
    <location>
        <begin position="21"/>
        <end position="618"/>
    </location>
</feature>
<dbReference type="AlphaFoldDB" id="A0A1S5QN64"/>
<dbReference type="GO" id="GO:0005576">
    <property type="term" value="C:extracellular region"/>
    <property type="evidence" value="ECO:0007669"/>
    <property type="project" value="UniProtKB-SubCell"/>
</dbReference>
<dbReference type="InterPro" id="IPR001314">
    <property type="entry name" value="Peptidase_S1A"/>
</dbReference>
<dbReference type="SMART" id="SM00020">
    <property type="entry name" value="Tryp_SPc"/>
    <property type="match status" value="1"/>
</dbReference>
<dbReference type="PRINTS" id="PR00722">
    <property type="entry name" value="CHYMOTRYPSIN"/>
</dbReference>
<dbReference type="CDD" id="cd00190">
    <property type="entry name" value="Tryp_SPc"/>
    <property type="match status" value="1"/>
</dbReference>
<evidence type="ECO:0000256" key="5">
    <source>
        <dbReference type="SAM" id="SignalP"/>
    </source>
</evidence>
<reference evidence="7" key="1">
    <citation type="submission" date="2015-04" db="EMBL/GenBank/DDBJ databases">
        <title>Proteases from Tityus serrulatus venom gland: venom proteases and peptide maturation.</title>
        <authorList>
            <person name="Carmo A.O."/>
            <person name="Martins A.P.V."/>
            <person name="Oliveira-Mendes B.B.R."/>
            <person name="Horta C.C.R."/>
            <person name="Dantas A.E."/>
            <person name="Kalapothakis E."/>
        </authorList>
    </citation>
    <scope>NUCLEOTIDE SEQUENCE</scope>
</reference>
<evidence type="ECO:0000256" key="1">
    <source>
        <dbReference type="ARBA" id="ARBA00004613"/>
    </source>
</evidence>